<feature type="region of interest" description="Disordered" evidence="7">
    <location>
        <begin position="79"/>
        <end position="109"/>
    </location>
</feature>
<sequence length="280" mass="30661">MPPHAASCWARRTSSPSVRNFDSYLPSRHHSAVMSYRQAFSAFYTRNFERRPWVTLAVTNGTLGVLADAAAQSLERISQAQSLEQQHRSRTSSDTTSAQPPPSSVTDSGWDWSRSGRFLAFNVGMAPLLAEWNRFLEFRFPLRAAPAATAAAGALGKVSLRALGNRVAMDQIFFAPIGLALFTGAMGAMERGSLEGVQAKFGEMYIPALLANWQIWPLVQLVNFRYMPLKYRVPFVSAVGILWNIGLSLLSQSTRPKQSPALSEKQAGQLSAPTKPPSSA</sequence>
<keyword evidence="5" id="KW-0472">Membrane</keyword>
<gene>
    <name evidence="8" type="ORF">PANT_19d00061</name>
</gene>
<dbReference type="GO" id="GO:0005739">
    <property type="term" value="C:mitochondrion"/>
    <property type="evidence" value="ECO:0007669"/>
    <property type="project" value="TreeGrafter"/>
</dbReference>
<evidence type="ECO:0000313" key="9">
    <source>
        <dbReference type="Proteomes" id="UP000011976"/>
    </source>
</evidence>
<evidence type="ECO:0000313" key="8">
    <source>
        <dbReference type="EMBL" id="GAC76002.1"/>
    </source>
</evidence>
<evidence type="ECO:0000256" key="1">
    <source>
        <dbReference type="ARBA" id="ARBA00004141"/>
    </source>
</evidence>
<evidence type="ECO:0000256" key="6">
    <source>
        <dbReference type="RuleBase" id="RU363053"/>
    </source>
</evidence>
<organism evidence="8 9">
    <name type="scientific">Pseudozyma antarctica (strain T-34)</name>
    <name type="common">Yeast</name>
    <name type="synonym">Candida antarctica</name>
    <dbReference type="NCBI Taxonomy" id="1151754"/>
    <lineage>
        <taxon>Eukaryota</taxon>
        <taxon>Fungi</taxon>
        <taxon>Dikarya</taxon>
        <taxon>Basidiomycota</taxon>
        <taxon>Ustilaginomycotina</taxon>
        <taxon>Ustilaginomycetes</taxon>
        <taxon>Ustilaginales</taxon>
        <taxon>Ustilaginaceae</taxon>
        <taxon>Moesziomyces</taxon>
    </lineage>
</organism>
<dbReference type="OrthoDB" id="10267969at2759"/>
<reference evidence="9" key="1">
    <citation type="journal article" date="2013" name="Genome Announc.">
        <title>Genome sequence of the basidiomycetous yeast Pseudozyma antarctica T-34, a producer of the glycolipid biosurfactants mannosylerythritol lipids.</title>
        <authorList>
            <person name="Morita T."/>
            <person name="Koike H."/>
            <person name="Koyama Y."/>
            <person name="Hagiwara H."/>
            <person name="Ito E."/>
            <person name="Fukuoka T."/>
            <person name="Imura T."/>
            <person name="Machida M."/>
            <person name="Kitamoto D."/>
        </authorList>
    </citation>
    <scope>NUCLEOTIDE SEQUENCE [LARGE SCALE GENOMIC DNA]</scope>
    <source>
        <strain evidence="9">T-34</strain>
    </source>
</reference>
<accession>M9MHE1</accession>
<evidence type="ECO:0000256" key="7">
    <source>
        <dbReference type="SAM" id="MobiDB-lite"/>
    </source>
</evidence>
<evidence type="ECO:0000256" key="4">
    <source>
        <dbReference type="ARBA" id="ARBA00022989"/>
    </source>
</evidence>
<dbReference type="GO" id="GO:0016020">
    <property type="term" value="C:membrane"/>
    <property type="evidence" value="ECO:0007669"/>
    <property type="project" value="UniProtKB-SubCell"/>
</dbReference>
<dbReference type="EMBL" id="DF196785">
    <property type="protein sequence ID" value="GAC76002.1"/>
    <property type="molecule type" value="Genomic_DNA"/>
</dbReference>
<dbReference type="Proteomes" id="UP000011976">
    <property type="component" value="Unassembled WGS sequence"/>
</dbReference>
<evidence type="ECO:0000256" key="3">
    <source>
        <dbReference type="ARBA" id="ARBA00022692"/>
    </source>
</evidence>
<keyword evidence="3" id="KW-0812">Transmembrane</keyword>
<proteinExistence type="inferred from homology"/>
<feature type="compositionally biased region" description="Polar residues" evidence="7">
    <location>
        <begin position="258"/>
        <end position="273"/>
    </location>
</feature>
<dbReference type="STRING" id="1151754.M9MHE1"/>
<protein>
    <submittedName>
        <fullName evidence="8">Peroxisomal membrane protein MPV17 and related proteins</fullName>
    </submittedName>
</protein>
<comment type="subcellular location">
    <subcellularLocation>
        <location evidence="1">Membrane</location>
        <topology evidence="1">Multi-pass membrane protein</topology>
    </subcellularLocation>
</comment>
<name>M9MHE1_PSEA3</name>
<evidence type="ECO:0000256" key="5">
    <source>
        <dbReference type="ARBA" id="ARBA00023136"/>
    </source>
</evidence>
<evidence type="ECO:0000256" key="2">
    <source>
        <dbReference type="ARBA" id="ARBA00006824"/>
    </source>
</evidence>
<feature type="region of interest" description="Disordered" evidence="7">
    <location>
        <begin position="258"/>
        <end position="280"/>
    </location>
</feature>
<dbReference type="PANTHER" id="PTHR11266">
    <property type="entry name" value="PEROXISOMAL MEMBRANE PROTEIN 2, PXMP2 MPV17"/>
    <property type="match status" value="1"/>
</dbReference>
<dbReference type="PANTHER" id="PTHR11266:SF50">
    <property type="entry name" value="VACUOLAR MEMBRANE PROTEIN YOR292C"/>
    <property type="match status" value="1"/>
</dbReference>
<dbReference type="AlphaFoldDB" id="M9MHE1"/>
<dbReference type="Pfam" id="PF04117">
    <property type="entry name" value="Mpv17_PMP22"/>
    <property type="match status" value="1"/>
</dbReference>
<comment type="similarity">
    <text evidence="2 6">Belongs to the peroxisomal membrane protein PXMP2/4 family.</text>
</comment>
<keyword evidence="4" id="KW-1133">Transmembrane helix</keyword>
<dbReference type="InterPro" id="IPR007248">
    <property type="entry name" value="Mpv17_PMP22"/>
</dbReference>